<evidence type="ECO:0000256" key="5">
    <source>
        <dbReference type="SAM" id="MobiDB-lite"/>
    </source>
</evidence>
<dbReference type="Proteomes" id="UP001341840">
    <property type="component" value="Unassembled WGS sequence"/>
</dbReference>
<evidence type="ECO:0000256" key="3">
    <source>
        <dbReference type="ARBA" id="ARBA00022490"/>
    </source>
</evidence>
<evidence type="ECO:0000256" key="1">
    <source>
        <dbReference type="ARBA" id="ARBA00004123"/>
    </source>
</evidence>
<protein>
    <submittedName>
        <fullName evidence="6">IQ domain-containing protein iqm5</fullName>
    </submittedName>
</protein>
<keyword evidence="4" id="KW-0539">Nucleus</keyword>
<evidence type="ECO:0000256" key="2">
    <source>
        <dbReference type="ARBA" id="ARBA00004496"/>
    </source>
</evidence>
<dbReference type="PANTHER" id="PTHR31250">
    <property type="entry name" value="IQ DOMAIN-CONTAINING PROTEIN IQM3"/>
    <property type="match status" value="1"/>
</dbReference>
<feature type="compositionally biased region" description="Polar residues" evidence="5">
    <location>
        <begin position="52"/>
        <end position="62"/>
    </location>
</feature>
<feature type="region of interest" description="Disordered" evidence="5">
    <location>
        <begin position="30"/>
        <end position="67"/>
    </location>
</feature>
<gene>
    <name evidence="6" type="primary">IQM5_3</name>
    <name evidence="6" type="ORF">PIB30_068774</name>
</gene>
<feature type="region of interest" description="Disordered" evidence="5">
    <location>
        <begin position="383"/>
        <end position="404"/>
    </location>
</feature>
<sequence length="474" mass="54170">MYLRASWRANNQWGSAPNICRGTTLDVKVKSKMHSSTTSKNNNNNRDRNLNVLTSSKQGHQSTSRRRKLQNLTLQPTLFSFQYLVLDKYSVMKKLQVNKDLSNKQQQHPIDFFLPKPETLLLSSEALQMAAVKLQKVYRSYRTRRNLADCAIVCEELWWKASEFADKTESAISKWKRARAMADEVGNVFSKDYKAQNLALRHWLEAIDPRHRYGHNLHFYYNIWFWSKSSQPFFYWLDVGDGKAVDLEICSRKDLQRQRITYLGPEEREAYEVIVEGGKLVYKQSQKLVHTSDGSKWIFVLSPSKILYVGQKKKGEFQHSSFLAGGVTTSSGRLVAHNGVIDAIWPYSGHYRPTAKNFLEFICFLEGHNVDLTNVKKYPVDDDVPSEVGSSSSGNDGGRGINIEGSKWSTGVGPRIGCMREYPEELQVMALEYLNLSARDRVNLGRFLGMPPIASPRPTLKLHLSPKLVYMGIE</sequence>
<dbReference type="InterPro" id="IPR044159">
    <property type="entry name" value="IQM"/>
</dbReference>
<comment type="subcellular location">
    <subcellularLocation>
        <location evidence="2">Cytoplasm</location>
    </subcellularLocation>
    <subcellularLocation>
        <location evidence="1">Nucleus</location>
    </subcellularLocation>
</comment>
<evidence type="ECO:0000256" key="4">
    <source>
        <dbReference type="ARBA" id="ARBA00023242"/>
    </source>
</evidence>
<evidence type="ECO:0000313" key="6">
    <source>
        <dbReference type="EMBL" id="MED6125463.1"/>
    </source>
</evidence>
<keyword evidence="3" id="KW-0963">Cytoplasm</keyword>
<comment type="caution">
    <text evidence="6">The sequence shown here is derived from an EMBL/GenBank/DDBJ whole genome shotgun (WGS) entry which is preliminary data.</text>
</comment>
<dbReference type="EMBL" id="JASCZI010030951">
    <property type="protein sequence ID" value="MED6125463.1"/>
    <property type="molecule type" value="Genomic_DNA"/>
</dbReference>
<reference evidence="6 7" key="1">
    <citation type="journal article" date="2023" name="Plants (Basel)">
        <title>Bridging the Gap: Combining Genomics and Transcriptomics Approaches to Understand Stylosanthes scabra, an Orphan Legume from the Brazilian Caatinga.</title>
        <authorList>
            <person name="Ferreira-Neto J.R.C."/>
            <person name="da Silva M.D."/>
            <person name="Binneck E."/>
            <person name="de Melo N.F."/>
            <person name="da Silva R.H."/>
            <person name="de Melo A.L.T.M."/>
            <person name="Pandolfi V."/>
            <person name="Bustamante F.O."/>
            <person name="Brasileiro-Vidal A.C."/>
            <person name="Benko-Iseppon A.M."/>
        </authorList>
    </citation>
    <scope>NUCLEOTIDE SEQUENCE [LARGE SCALE GENOMIC DNA]</scope>
    <source>
        <tissue evidence="6">Leaves</tissue>
    </source>
</reference>
<evidence type="ECO:0000313" key="7">
    <source>
        <dbReference type="Proteomes" id="UP001341840"/>
    </source>
</evidence>
<name>A0ABU6RNX0_9FABA</name>
<dbReference type="PANTHER" id="PTHR31250:SF41">
    <property type="entry name" value="CALMODULIN-BINDING FAMILY PROTEIN"/>
    <property type="match status" value="1"/>
</dbReference>
<dbReference type="PROSITE" id="PS50096">
    <property type="entry name" value="IQ"/>
    <property type="match status" value="1"/>
</dbReference>
<organism evidence="6 7">
    <name type="scientific">Stylosanthes scabra</name>
    <dbReference type="NCBI Taxonomy" id="79078"/>
    <lineage>
        <taxon>Eukaryota</taxon>
        <taxon>Viridiplantae</taxon>
        <taxon>Streptophyta</taxon>
        <taxon>Embryophyta</taxon>
        <taxon>Tracheophyta</taxon>
        <taxon>Spermatophyta</taxon>
        <taxon>Magnoliopsida</taxon>
        <taxon>eudicotyledons</taxon>
        <taxon>Gunneridae</taxon>
        <taxon>Pentapetalae</taxon>
        <taxon>rosids</taxon>
        <taxon>fabids</taxon>
        <taxon>Fabales</taxon>
        <taxon>Fabaceae</taxon>
        <taxon>Papilionoideae</taxon>
        <taxon>50 kb inversion clade</taxon>
        <taxon>dalbergioids sensu lato</taxon>
        <taxon>Dalbergieae</taxon>
        <taxon>Pterocarpus clade</taxon>
        <taxon>Stylosanthes</taxon>
    </lineage>
</organism>
<keyword evidence="7" id="KW-1185">Reference proteome</keyword>
<proteinExistence type="predicted"/>
<accession>A0ABU6RNX0</accession>